<dbReference type="EMBL" id="PPXF01000065">
    <property type="protein sequence ID" value="POH59557.1"/>
    <property type="molecule type" value="Genomic_DNA"/>
</dbReference>
<dbReference type="InterPro" id="IPR007569">
    <property type="entry name" value="DUF559"/>
</dbReference>
<keyword evidence="2" id="KW-0067">ATP-binding</keyword>
<protein>
    <submittedName>
        <fullName evidence="2">DNA helicase</fullName>
    </submittedName>
</protein>
<proteinExistence type="predicted"/>
<name>A0A2S3Z5S7_9MICO</name>
<evidence type="ECO:0000313" key="3">
    <source>
        <dbReference type="Proteomes" id="UP000237104"/>
    </source>
</evidence>
<organism evidence="2 3">
    <name type="scientific">Cryobacterium zongtaii</name>
    <dbReference type="NCBI Taxonomy" id="1259217"/>
    <lineage>
        <taxon>Bacteria</taxon>
        <taxon>Bacillati</taxon>
        <taxon>Actinomycetota</taxon>
        <taxon>Actinomycetes</taxon>
        <taxon>Micrococcales</taxon>
        <taxon>Microbacteriaceae</taxon>
        <taxon>Cryobacterium</taxon>
    </lineage>
</organism>
<dbReference type="Pfam" id="PF04480">
    <property type="entry name" value="DUF559"/>
    <property type="match status" value="1"/>
</dbReference>
<accession>A0A2S3Z5S7</accession>
<dbReference type="Proteomes" id="UP000237104">
    <property type="component" value="Unassembled WGS sequence"/>
</dbReference>
<dbReference type="Gene3D" id="3.40.960.10">
    <property type="entry name" value="VSR Endonuclease"/>
    <property type="match status" value="1"/>
</dbReference>
<keyword evidence="2" id="KW-0378">Hydrolase</keyword>
<sequence>MCTGAVLGQLCTGEKILGELGDAGYDTGRMELDTWLAQHGGIAHSEQAVRAGFTRHAIRHSIARGECARVRRNWLALPSAPADLRAAAALGGRVACLSVARRLELWNLADGMNHVSVVRNAVVPASSALRVHWGAGPIPVARFSLVEPVENALVHIAECQPFENALVVWDSALNKKLVTEASIARLPLRSAAARAVRAVASGLADSGLETLPLSRLAASGIRVNQQVMLDGHRVDGLIGDRLVLQTDGFSFHSTAEQRGSDIAHDRRLALLGYTVLRYDYRQILFDWPRVEAEILHAMAQGLHLAQRQS</sequence>
<evidence type="ECO:0000313" key="2">
    <source>
        <dbReference type="EMBL" id="POH59557.1"/>
    </source>
</evidence>
<reference evidence="2 3" key="1">
    <citation type="submission" date="2018-01" db="EMBL/GenBank/DDBJ databases">
        <title>Cryobacterium sp. nov., from glaciers in China.</title>
        <authorList>
            <person name="Liu Q."/>
            <person name="Xin Y.-H."/>
        </authorList>
    </citation>
    <scope>NUCLEOTIDE SEQUENCE [LARGE SCALE GENOMIC DNA]</scope>
    <source>
        <strain evidence="2 3">TMB1-8</strain>
    </source>
</reference>
<evidence type="ECO:0000259" key="1">
    <source>
        <dbReference type="Pfam" id="PF04480"/>
    </source>
</evidence>
<keyword evidence="2" id="KW-0547">Nucleotide-binding</keyword>
<comment type="caution">
    <text evidence="2">The sequence shown here is derived from an EMBL/GenBank/DDBJ whole genome shotgun (WGS) entry which is preliminary data.</text>
</comment>
<dbReference type="AlphaFoldDB" id="A0A2S3Z5S7"/>
<gene>
    <name evidence="2" type="ORF">C3B59_16765</name>
</gene>
<keyword evidence="2" id="KW-0347">Helicase</keyword>
<dbReference type="GO" id="GO:0004386">
    <property type="term" value="F:helicase activity"/>
    <property type="evidence" value="ECO:0007669"/>
    <property type="project" value="UniProtKB-KW"/>
</dbReference>
<feature type="domain" description="DUF559" evidence="1">
    <location>
        <begin position="218"/>
        <end position="298"/>
    </location>
</feature>